<feature type="active site" description="Proton acceptor" evidence="1">
    <location>
        <position position="148"/>
    </location>
</feature>
<dbReference type="InterPro" id="IPR015424">
    <property type="entry name" value="PyrdxlP-dep_Trfase"/>
</dbReference>
<dbReference type="Proteomes" id="UP000031637">
    <property type="component" value="Chromosome"/>
</dbReference>
<reference evidence="4 5" key="1">
    <citation type="journal article" date="2014" name="Syst. Appl. Microbiol.">
        <title>Complete genomes of freshwater sulfur oxidizers Sulfuricella denitrificans skB26 and Sulfuritalea hydrogenivorans sk43H: genetic insights into the sulfur oxidation pathway of betaproteobacteria.</title>
        <authorList>
            <person name="Watanabe T."/>
            <person name="Kojima H."/>
            <person name="Fukui M."/>
        </authorList>
    </citation>
    <scope>NUCLEOTIDE SEQUENCE [LARGE SCALE GENOMIC DNA]</scope>
    <source>
        <strain evidence="4">DSM22779</strain>
    </source>
</reference>
<dbReference type="Gene3D" id="3.40.640.10">
    <property type="entry name" value="Type I PLP-dependent aspartate aminotransferase-like (Major domain)"/>
    <property type="match status" value="1"/>
</dbReference>
<dbReference type="RefSeq" id="WP_041100897.1">
    <property type="nucleotide sequence ID" value="NZ_AP012547.1"/>
</dbReference>
<dbReference type="Gene3D" id="3.90.1150.10">
    <property type="entry name" value="Aspartate Aminotransferase, domain 1"/>
    <property type="match status" value="1"/>
</dbReference>
<gene>
    <name evidence="4" type="ORF">SUTH_03372</name>
</gene>
<dbReference type="PANTHER" id="PTHR30244">
    <property type="entry name" value="TRANSAMINASE"/>
    <property type="match status" value="1"/>
</dbReference>
<evidence type="ECO:0000313" key="5">
    <source>
        <dbReference type="Proteomes" id="UP000031637"/>
    </source>
</evidence>
<dbReference type="InterPro" id="IPR000653">
    <property type="entry name" value="DegT/StrS_aminotransferase"/>
</dbReference>
<comment type="similarity">
    <text evidence="3">Belongs to the DegT/DnrJ/EryC1 family.</text>
</comment>
<proteinExistence type="inferred from homology"/>
<dbReference type="GO" id="GO:0030170">
    <property type="term" value="F:pyridoxal phosphate binding"/>
    <property type="evidence" value="ECO:0007669"/>
    <property type="project" value="TreeGrafter"/>
</dbReference>
<dbReference type="PIRSF" id="PIRSF000390">
    <property type="entry name" value="PLP_StrS"/>
    <property type="match status" value="1"/>
</dbReference>
<evidence type="ECO:0000256" key="2">
    <source>
        <dbReference type="PIRSR" id="PIRSR000390-2"/>
    </source>
</evidence>
<protein>
    <recommendedName>
        <fullName evidence="6">DegT/DnrJ/EryC1/StrS aminotransferase</fullName>
    </recommendedName>
</protein>
<dbReference type="EMBL" id="AP012547">
    <property type="protein sequence ID" value="BAO31142.1"/>
    <property type="molecule type" value="Genomic_DNA"/>
</dbReference>
<dbReference type="Pfam" id="PF01041">
    <property type="entry name" value="DegT_DnrJ_EryC1"/>
    <property type="match status" value="2"/>
</dbReference>
<name>W0SJ95_9PROT</name>
<dbReference type="InterPro" id="IPR015422">
    <property type="entry name" value="PyrdxlP-dep_Trfase_small"/>
</dbReference>
<dbReference type="SUPFAM" id="SSF53383">
    <property type="entry name" value="PLP-dependent transferases"/>
    <property type="match status" value="1"/>
</dbReference>
<dbReference type="GO" id="GO:0008483">
    <property type="term" value="F:transaminase activity"/>
    <property type="evidence" value="ECO:0007669"/>
    <property type="project" value="TreeGrafter"/>
</dbReference>
<dbReference type="GO" id="GO:0000271">
    <property type="term" value="P:polysaccharide biosynthetic process"/>
    <property type="evidence" value="ECO:0007669"/>
    <property type="project" value="TreeGrafter"/>
</dbReference>
<evidence type="ECO:0000313" key="4">
    <source>
        <dbReference type="EMBL" id="BAO31142.1"/>
    </source>
</evidence>
<dbReference type="OrthoDB" id="9804264at2"/>
<dbReference type="InterPro" id="IPR015421">
    <property type="entry name" value="PyrdxlP-dep_Trfase_major"/>
</dbReference>
<dbReference type="STRING" id="1223802.SUTH_03372"/>
<dbReference type="PANTHER" id="PTHR30244:SF30">
    <property type="entry name" value="BLR5990 PROTEIN"/>
    <property type="match status" value="1"/>
</dbReference>
<dbReference type="HOGENOM" id="CLU_823053_0_0_4"/>
<dbReference type="AlphaFoldDB" id="W0SJ95"/>
<evidence type="ECO:0000256" key="1">
    <source>
        <dbReference type="PIRSR" id="PIRSR000390-1"/>
    </source>
</evidence>
<feature type="modified residue" description="N6-(pyridoxal phosphate)lysine" evidence="2">
    <location>
        <position position="148"/>
    </location>
</feature>
<organism evidence="4 5">
    <name type="scientific">Sulfuritalea hydrogenivorans sk43H</name>
    <dbReference type="NCBI Taxonomy" id="1223802"/>
    <lineage>
        <taxon>Bacteria</taxon>
        <taxon>Pseudomonadati</taxon>
        <taxon>Pseudomonadota</taxon>
        <taxon>Betaproteobacteria</taxon>
        <taxon>Nitrosomonadales</taxon>
        <taxon>Sterolibacteriaceae</taxon>
        <taxon>Sulfuritalea</taxon>
    </lineage>
</organism>
<accession>W0SJ95</accession>
<keyword evidence="5" id="KW-1185">Reference proteome</keyword>
<keyword evidence="2 3" id="KW-0663">Pyridoxal phosphate</keyword>
<dbReference type="KEGG" id="shd:SUTH_03372"/>
<evidence type="ECO:0008006" key="6">
    <source>
        <dbReference type="Google" id="ProtNLM"/>
    </source>
</evidence>
<sequence length="365" mass="39056">MSGKLEKLLCGIHQQSHCHPVGNATTGLCLALAALGLRGKRVAIPNSVCPNVPLAVLLSGNAPVYLDVTTRDLGIDIAELIGKGGQVDAVIAVHAYGSVCNIREIAAYCKSRGIPLIEDLAVAQGASLDGQPVGSFSDIAVVSFGAGKIIDVGHGGAVLTSRLFVLNELVAREAALGVQTAASKEAVSAFGQYHTDLYNRHYGPGINAFSTAFKTRALALRQHILCSFDRARGPEIEEQLEKLDGVVQSRRERAETLEGLLARCESVGMEILRPPAGSVPWRFNVLIERRDALLKSLLVKGFRISSWFPSADLFFEDRAVSGVNAAVSDHIGDRVLNLWVNEDADREYIAAVADELTDHLALDSV</sequence>
<evidence type="ECO:0000256" key="3">
    <source>
        <dbReference type="RuleBase" id="RU004508"/>
    </source>
</evidence>